<feature type="non-terminal residue" evidence="2">
    <location>
        <position position="22"/>
    </location>
</feature>
<proteinExistence type="predicted"/>
<keyword evidence="3" id="KW-1185">Reference proteome</keyword>
<dbReference type="Proteomes" id="UP000265520">
    <property type="component" value="Unassembled WGS sequence"/>
</dbReference>
<comment type="caution">
    <text evidence="2">The sequence shown here is derived from an EMBL/GenBank/DDBJ whole genome shotgun (WGS) entry which is preliminary data.</text>
</comment>
<evidence type="ECO:0000313" key="2">
    <source>
        <dbReference type="EMBL" id="MCI87072.1"/>
    </source>
</evidence>
<feature type="region of interest" description="Disordered" evidence="1">
    <location>
        <begin position="1"/>
        <end position="22"/>
    </location>
</feature>
<dbReference type="AlphaFoldDB" id="A0A392VI24"/>
<accession>A0A392VI24</accession>
<organism evidence="2 3">
    <name type="scientific">Trifolium medium</name>
    <dbReference type="NCBI Taxonomy" id="97028"/>
    <lineage>
        <taxon>Eukaryota</taxon>
        <taxon>Viridiplantae</taxon>
        <taxon>Streptophyta</taxon>
        <taxon>Embryophyta</taxon>
        <taxon>Tracheophyta</taxon>
        <taxon>Spermatophyta</taxon>
        <taxon>Magnoliopsida</taxon>
        <taxon>eudicotyledons</taxon>
        <taxon>Gunneridae</taxon>
        <taxon>Pentapetalae</taxon>
        <taxon>rosids</taxon>
        <taxon>fabids</taxon>
        <taxon>Fabales</taxon>
        <taxon>Fabaceae</taxon>
        <taxon>Papilionoideae</taxon>
        <taxon>50 kb inversion clade</taxon>
        <taxon>NPAAA clade</taxon>
        <taxon>Hologalegina</taxon>
        <taxon>IRL clade</taxon>
        <taxon>Trifolieae</taxon>
        <taxon>Trifolium</taxon>
    </lineage>
</organism>
<reference evidence="2 3" key="1">
    <citation type="journal article" date="2018" name="Front. Plant Sci.">
        <title>Red Clover (Trifolium pratense) and Zigzag Clover (T. medium) - A Picture of Genomic Similarities and Differences.</title>
        <authorList>
            <person name="Dluhosova J."/>
            <person name="Istvanek J."/>
            <person name="Nedelnik J."/>
            <person name="Repkova J."/>
        </authorList>
    </citation>
    <scope>NUCLEOTIDE SEQUENCE [LARGE SCALE GENOMIC DNA]</scope>
    <source>
        <strain evidence="3">cv. 10/8</strain>
        <tissue evidence="2">Leaf</tissue>
    </source>
</reference>
<protein>
    <submittedName>
        <fullName evidence="2">Uncharacterized protein</fullName>
    </submittedName>
</protein>
<name>A0A392VI24_9FABA</name>
<sequence>MQRHTSGCQKWKPGTGIDIDAA</sequence>
<dbReference type="EMBL" id="LXQA011156851">
    <property type="protein sequence ID" value="MCI87072.1"/>
    <property type="molecule type" value="Genomic_DNA"/>
</dbReference>
<evidence type="ECO:0000256" key="1">
    <source>
        <dbReference type="SAM" id="MobiDB-lite"/>
    </source>
</evidence>
<evidence type="ECO:0000313" key="3">
    <source>
        <dbReference type="Proteomes" id="UP000265520"/>
    </source>
</evidence>